<organism evidence="1 2">
    <name type="scientific">Caerostris extrusa</name>
    <name type="common">Bark spider</name>
    <name type="synonym">Caerostris bankana</name>
    <dbReference type="NCBI Taxonomy" id="172846"/>
    <lineage>
        <taxon>Eukaryota</taxon>
        <taxon>Metazoa</taxon>
        <taxon>Ecdysozoa</taxon>
        <taxon>Arthropoda</taxon>
        <taxon>Chelicerata</taxon>
        <taxon>Arachnida</taxon>
        <taxon>Araneae</taxon>
        <taxon>Araneomorphae</taxon>
        <taxon>Entelegynae</taxon>
        <taxon>Araneoidea</taxon>
        <taxon>Araneidae</taxon>
        <taxon>Caerostris</taxon>
    </lineage>
</organism>
<keyword evidence="2" id="KW-1185">Reference proteome</keyword>
<gene>
    <name evidence="1" type="ORF">CEXT_538931</name>
</gene>
<sequence length="126" mass="14489">MQSQDTKGLGMQPGGQVFVAHADQGRGIEYFHECIPLVWRGESKKENSTGFTYTISPLPWGRRHLHLLKDFVFPSFFFTPPFLGRNIRCYELTAYSVNKSWFSKSKLSGKQLFISCLLSNKQSFMK</sequence>
<name>A0AAV4RM10_CAEEX</name>
<accession>A0AAV4RM10</accession>
<proteinExistence type="predicted"/>
<reference evidence="1 2" key="1">
    <citation type="submission" date="2021-06" db="EMBL/GenBank/DDBJ databases">
        <title>Caerostris extrusa draft genome.</title>
        <authorList>
            <person name="Kono N."/>
            <person name="Arakawa K."/>
        </authorList>
    </citation>
    <scope>NUCLEOTIDE SEQUENCE [LARGE SCALE GENOMIC DNA]</scope>
</reference>
<evidence type="ECO:0000313" key="1">
    <source>
        <dbReference type="EMBL" id="GIY22402.1"/>
    </source>
</evidence>
<dbReference type="AlphaFoldDB" id="A0AAV4RM10"/>
<dbReference type="Proteomes" id="UP001054945">
    <property type="component" value="Unassembled WGS sequence"/>
</dbReference>
<dbReference type="EMBL" id="BPLR01008141">
    <property type="protein sequence ID" value="GIY22402.1"/>
    <property type="molecule type" value="Genomic_DNA"/>
</dbReference>
<comment type="caution">
    <text evidence="1">The sequence shown here is derived from an EMBL/GenBank/DDBJ whole genome shotgun (WGS) entry which is preliminary data.</text>
</comment>
<evidence type="ECO:0000313" key="2">
    <source>
        <dbReference type="Proteomes" id="UP001054945"/>
    </source>
</evidence>
<protein>
    <submittedName>
        <fullName evidence="1">Uncharacterized protein</fullName>
    </submittedName>
</protein>